<feature type="non-terminal residue" evidence="1">
    <location>
        <position position="66"/>
    </location>
</feature>
<dbReference type="EMBL" id="OW152815">
    <property type="protein sequence ID" value="CAH2063043.1"/>
    <property type="molecule type" value="Genomic_DNA"/>
</dbReference>
<organism evidence="1 2">
    <name type="scientific">Iphiclides podalirius</name>
    <name type="common">scarce swallowtail</name>
    <dbReference type="NCBI Taxonomy" id="110791"/>
    <lineage>
        <taxon>Eukaryota</taxon>
        <taxon>Metazoa</taxon>
        <taxon>Ecdysozoa</taxon>
        <taxon>Arthropoda</taxon>
        <taxon>Hexapoda</taxon>
        <taxon>Insecta</taxon>
        <taxon>Pterygota</taxon>
        <taxon>Neoptera</taxon>
        <taxon>Endopterygota</taxon>
        <taxon>Lepidoptera</taxon>
        <taxon>Glossata</taxon>
        <taxon>Ditrysia</taxon>
        <taxon>Papilionoidea</taxon>
        <taxon>Papilionidae</taxon>
        <taxon>Papilioninae</taxon>
        <taxon>Iphiclides</taxon>
    </lineage>
</organism>
<reference evidence="1" key="1">
    <citation type="submission" date="2022-03" db="EMBL/GenBank/DDBJ databases">
        <authorList>
            <person name="Martin H S."/>
        </authorList>
    </citation>
    <scope>NUCLEOTIDE SEQUENCE</scope>
</reference>
<keyword evidence="2" id="KW-1185">Reference proteome</keyword>
<accession>A0ABN8IPW1</accession>
<proteinExistence type="predicted"/>
<evidence type="ECO:0000313" key="2">
    <source>
        <dbReference type="Proteomes" id="UP000837857"/>
    </source>
</evidence>
<sequence>MGGRAPDEKAPAASEARGEWAVCRLSAGHPPAVFRGAAKRGPRGATAARLRRRPCGKIAARKLRRK</sequence>
<gene>
    <name evidence="1" type="ORF">IPOD504_LOCUS12355</name>
</gene>
<dbReference type="Proteomes" id="UP000837857">
    <property type="component" value="Chromosome 3"/>
</dbReference>
<protein>
    <submittedName>
        <fullName evidence="1">Uncharacterized protein</fullName>
    </submittedName>
</protein>
<name>A0ABN8IPW1_9NEOP</name>
<evidence type="ECO:0000313" key="1">
    <source>
        <dbReference type="EMBL" id="CAH2063043.1"/>
    </source>
</evidence>